<dbReference type="AlphaFoldDB" id="A0A8B9SLL3"/>
<dbReference type="InterPro" id="IPR002475">
    <property type="entry name" value="Bcl2-like"/>
</dbReference>
<dbReference type="GeneID" id="101790196"/>
<evidence type="ECO:0000256" key="2">
    <source>
        <dbReference type="ARBA" id="ARBA00022553"/>
    </source>
</evidence>
<dbReference type="Ensembl" id="ENSAPLT00020008755.1">
    <property type="protein sequence ID" value="ENSAPLP00020008135.1"/>
    <property type="gene ID" value="ENSAPLG00020005990.1"/>
</dbReference>
<reference evidence="5" key="1">
    <citation type="submission" date="2019-08" db="EMBL/GenBank/DDBJ databases">
        <title>Three high-quality genomes provides insights into domestication of ducks.</title>
        <authorList>
            <person name="Hou Z.C."/>
            <person name="Zhu F."/>
            <person name="Yin Z.T."/>
            <person name="Zhang F."/>
        </authorList>
    </citation>
    <scope>NUCLEOTIDE SEQUENCE [LARGE SCALE GENOMIC DNA]</scope>
</reference>
<protein>
    <submittedName>
        <fullName evidence="5">BCL2 like 14</fullName>
    </submittedName>
</protein>
<feature type="compositionally biased region" description="Acidic residues" evidence="4">
    <location>
        <begin position="278"/>
        <end position="295"/>
    </location>
</feature>
<gene>
    <name evidence="5" type="primary">BCL2L14</name>
</gene>
<reference evidence="5" key="2">
    <citation type="submission" date="2025-08" db="UniProtKB">
        <authorList>
            <consortium name="Ensembl"/>
        </authorList>
    </citation>
    <scope>IDENTIFICATION</scope>
</reference>
<reference evidence="5" key="3">
    <citation type="submission" date="2025-09" db="UniProtKB">
        <authorList>
            <consortium name="Ensembl"/>
        </authorList>
    </citation>
    <scope>IDENTIFICATION</scope>
</reference>
<dbReference type="PROSITE" id="PS50062">
    <property type="entry name" value="BCL2_FAMILY"/>
    <property type="match status" value="1"/>
</dbReference>
<dbReference type="Gene3D" id="1.10.437.10">
    <property type="entry name" value="Blc2-like"/>
    <property type="match status" value="1"/>
</dbReference>
<evidence type="ECO:0000313" key="5">
    <source>
        <dbReference type="Ensembl" id="ENSAPLP00020008135.1"/>
    </source>
</evidence>
<comment type="similarity">
    <text evidence="1">Belongs to the Bcl-2 family.</text>
</comment>
<evidence type="ECO:0000313" key="6">
    <source>
        <dbReference type="Proteomes" id="UP000694400"/>
    </source>
</evidence>
<accession>A0A8B9SLL3</accession>
<keyword evidence="3" id="KW-0053">Apoptosis</keyword>
<feature type="compositionally biased region" description="Basic residues" evidence="4">
    <location>
        <begin position="165"/>
        <end position="176"/>
    </location>
</feature>
<organism evidence="5 6">
    <name type="scientific">Anas platyrhynchos</name>
    <name type="common">Mallard</name>
    <name type="synonym">Anas boschas</name>
    <dbReference type="NCBI Taxonomy" id="8839"/>
    <lineage>
        <taxon>Eukaryota</taxon>
        <taxon>Metazoa</taxon>
        <taxon>Chordata</taxon>
        <taxon>Craniata</taxon>
        <taxon>Vertebrata</taxon>
        <taxon>Euteleostomi</taxon>
        <taxon>Archelosauria</taxon>
        <taxon>Archosauria</taxon>
        <taxon>Dinosauria</taxon>
        <taxon>Saurischia</taxon>
        <taxon>Theropoda</taxon>
        <taxon>Coelurosauria</taxon>
        <taxon>Aves</taxon>
        <taxon>Neognathae</taxon>
        <taxon>Galloanserae</taxon>
        <taxon>Anseriformes</taxon>
        <taxon>Anatidae</taxon>
        <taxon>Anatinae</taxon>
        <taxon>Anas</taxon>
    </lineage>
</organism>
<sequence>MSGKSADRHVPYNTWRLRHFPEETSSLSETSLHPLKLSPPQGTAVLTSLVLTKKKSNHWKKRRKKSDHQARSVAGAIDLEGTEMSSPNDVSMEEIPLEDERDSIEYKILMAYAQRRLSASRYKKLLKKETNAPKSSSLIRSELEIHHQGGKDSSSQTLECQSGMRKQHSKKKRKQKHLSRYCLPFFCSRAEQEKPPKTSVPESRTFGTCTESLSVKSCHHQTIEKADVNNIADHPPSQSGEKADVDHIADKLAKLITSRPQSSPSGVMFKMLVHSQSLEEDGKDTAEGNESDGNDEEKTIQQIVALLRKSGDQLEEKFKKDRTFYQQFRDMLSYTFFERITDTFLEDVSADSTNETESQLQCAKVAFTLEIATRLTAVDNHPMNLVMGFGSKYLREHFSPWIRDRGGWEKAVTSLDQEEVE</sequence>
<name>A0A8B9SLL3_ANAPL</name>
<feature type="region of interest" description="Disordered" evidence="4">
    <location>
        <begin position="278"/>
        <end position="297"/>
    </location>
</feature>
<dbReference type="GO" id="GO:2001236">
    <property type="term" value="P:regulation of extrinsic apoptotic signaling pathway"/>
    <property type="evidence" value="ECO:0007669"/>
    <property type="project" value="TreeGrafter"/>
</dbReference>
<evidence type="ECO:0000256" key="3">
    <source>
        <dbReference type="ARBA" id="ARBA00022703"/>
    </source>
</evidence>
<dbReference type="PANTHER" id="PTHR14965:SF1">
    <property type="entry name" value="APOPTOSIS FACILITATOR BCL-2-LIKE PROTEIN 14"/>
    <property type="match status" value="1"/>
</dbReference>
<dbReference type="KEGG" id="apla:101790196"/>
<dbReference type="OrthoDB" id="9948726at2759"/>
<dbReference type="RefSeq" id="XP_005010090.3">
    <property type="nucleotide sequence ID" value="XM_005010033.5"/>
</dbReference>
<dbReference type="PROSITE" id="PS01258">
    <property type="entry name" value="BH2"/>
    <property type="match status" value="1"/>
</dbReference>
<feature type="compositionally biased region" description="Polar residues" evidence="4">
    <location>
        <begin position="151"/>
        <end position="160"/>
    </location>
</feature>
<dbReference type="InterPro" id="IPR036834">
    <property type="entry name" value="Bcl-2-like_sf"/>
</dbReference>
<dbReference type="Proteomes" id="UP000694400">
    <property type="component" value="Chromosome 1"/>
</dbReference>
<evidence type="ECO:0000256" key="1">
    <source>
        <dbReference type="ARBA" id="ARBA00009458"/>
    </source>
</evidence>
<dbReference type="PANTHER" id="PTHR14965">
    <property type="entry name" value="SI:CH73-248E21.1"/>
    <property type="match status" value="1"/>
</dbReference>
<evidence type="ECO:0000256" key="4">
    <source>
        <dbReference type="SAM" id="MobiDB-lite"/>
    </source>
</evidence>
<dbReference type="GO" id="GO:0006915">
    <property type="term" value="P:apoptotic process"/>
    <property type="evidence" value="ECO:0007669"/>
    <property type="project" value="UniProtKB-KW"/>
</dbReference>
<dbReference type="InterPro" id="IPR020726">
    <property type="entry name" value="Bcl2_BH2_motif_CS"/>
</dbReference>
<dbReference type="CTD" id="79370"/>
<feature type="region of interest" description="Disordered" evidence="4">
    <location>
        <begin position="145"/>
        <end position="176"/>
    </location>
</feature>
<proteinExistence type="inferred from homology"/>
<dbReference type="SUPFAM" id="SSF56854">
    <property type="entry name" value="Bcl-2 inhibitors of programmed cell death"/>
    <property type="match status" value="1"/>
</dbReference>
<keyword evidence="2" id="KW-0597">Phosphoprotein</keyword>